<proteinExistence type="predicted"/>
<comment type="caution">
    <text evidence="2">The sequence shown here is derived from an EMBL/GenBank/DDBJ whole genome shotgun (WGS) entry which is preliminary data.</text>
</comment>
<reference evidence="2 3" key="1">
    <citation type="submission" date="2017-06" db="EMBL/GenBank/DDBJ databases">
        <title>Comparative genomic analysis of Ambrosia Fusariam Clade fungi.</title>
        <authorList>
            <person name="Stajich J.E."/>
            <person name="Carrillo J."/>
            <person name="Kijimoto T."/>
            <person name="Eskalen A."/>
            <person name="O'Donnell K."/>
            <person name="Kasson M."/>
        </authorList>
    </citation>
    <scope>NUCLEOTIDE SEQUENCE [LARGE SCALE GENOMIC DNA]</scope>
    <source>
        <strain evidence="2 3">NRRL62579</strain>
    </source>
</reference>
<feature type="compositionally biased region" description="Basic and acidic residues" evidence="1">
    <location>
        <begin position="72"/>
        <end position="86"/>
    </location>
</feature>
<dbReference type="AlphaFoldDB" id="A0A428S1I8"/>
<gene>
    <name evidence="2" type="ORF">CEP52_016647</name>
</gene>
<dbReference type="EMBL" id="NKCK01000370">
    <property type="protein sequence ID" value="RSL83728.1"/>
    <property type="molecule type" value="Genomic_DNA"/>
</dbReference>
<keyword evidence="3" id="KW-1185">Reference proteome</keyword>
<dbReference type="Proteomes" id="UP000287144">
    <property type="component" value="Unassembled WGS sequence"/>
</dbReference>
<sequence>MAMGHKNPNSDHKSINNLIQAHPREKLFLNPLLWTPRHLQLLDCYFTDVNNDAIGAIRFHVTPPTSPGLSDSIEHDGNDPDAPHVQEHSVEPIEVRQLAKSTHRHLKRYALATLLQYTGSAFTESADHLDFYYAGRSAHRIQCLLFSQLCESSSYGDSSLPQLAYVDYADIDVSRHNVLKPRQPPDGHSNGPVQRIFHKQLAKILPKDWSQDPYLALILISIAQAQDRFLKRHLTSLNTALLKSLIESHNYVPKLLLTCNSDRDAIHLYEAEIPAPFLRKFAEPDYDEGARLIIRRKKIPFAPYSSFKNRISDVLSTSGAVKDWEALAPKEENLTPFHLLKLQSLNTMSLNTMPTRTTVDQAVEVTGPSYDIAAAAQYKNQYPLPSSPLLERHTLLRNTRLSPFAFAMFSV</sequence>
<evidence type="ECO:0000313" key="3">
    <source>
        <dbReference type="Proteomes" id="UP000287144"/>
    </source>
</evidence>
<organism evidence="2 3">
    <name type="scientific">Fusarium oligoseptatum</name>
    <dbReference type="NCBI Taxonomy" id="2604345"/>
    <lineage>
        <taxon>Eukaryota</taxon>
        <taxon>Fungi</taxon>
        <taxon>Dikarya</taxon>
        <taxon>Ascomycota</taxon>
        <taxon>Pezizomycotina</taxon>
        <taxon>Sordariomycetes</taxon>
        <taxon>Hypocreomycetidae</taxon>
        <taxon>Hypocreales</taxon>
        <taxon>Nectriaceae</taxon>
        <taxon>Fusarium</taxon>
        <taxon>Fusarium solani species complex</taxon>
    </lineage>
</organism>
<evidence type="ECO:0000313" key="2">
    <source>
        <dbReference type="EMBL" id="RSL83728.1"/>
    </source>
</evidence>
<name>A0A428S1I8_9HYPO</name>
<evidence type="ECO:0000256" key="1">
    <source>
        <dbReference type="SAM" id="MobiDB-lite"/>
    </source>
</evidence>
<feature type="region of interest" description="Disordered" evidence="1">
    <location>
        <begin position="66"/>
        <end position="86"/>
    </location>
</feature>
<protein>
    <submittedName>
        <fullName evidence="2">Uncharacterized protein</fullName>
    </submittedName>
</protein>
<accession>A0A428S1I8</accession>